<dbReference type="Pfam" id="PF08245">
    <property type="entry name" value="Mur_ligase_M"/>
    <property type="match status" value="1"/>
</dbReference>
<feature type="binding site" evidence="8">
    <location>
        <position position="442"/>
    </location>
    <ligand>
        <name>meso-2,6-diaminopimelate</name>
        <dbReference type="ChEBI" id="CHEBI:57791"/>
    </ligand>
</feature>
<dbReference type="GO" id="GO:0008765">
    <property type="term" value="F:UDP-N-acetylmuramoylalanyl-D-glutamate-2,6-diaminopimelate ligase activity"/>
    <property type="evidence" value="ECO:0007669"/>
    <property type="project" value="UniProtKB-UniRule"/>
</dbReference>
<keyword evidence="3 8" id="KW-0132">Cell division</keyword>
<dbReference type="GO" id="GO:0000287">
    <property type="term" value="F:magnesium ion binding"/>
    <property type="evidence" value="ECO:0007669"/>
    <property type="project" value="UniProtKB-UniRule"/>
</dbReference>
<keyword evidence="7 8" id="KW-0961">Cell wall biogenesis/degradation</keyword>
<dbReference type="InterPro" id="IPR004101">
    <property type="entry name" value="Mur_ligase_C"/>
</dbReference>
<feature type="binding site" evidence="8">
    <location>
        <begin position="96"/>
        <end position="102"/>
    </location>
    <ligand>
        <name>ATP</name>
        <dbReference type="ChEBI" id="CHEBI:30616"/>
    </ligand>
</feature>
<sequence>MQGSLELAVTGIFYHCDKVIEGCVFVCIEGAEDDGHDYAEEAVKRGARAVVCQKALSLSDDITVVRTTDSRQLMAEMAGAFYGYPARKLCLIGVTGTKGKTTTTFMIQAILKRAGQKCGLIGTVHTDTGEEIIESTHTTPESVELQAYLRKMADCGCTACVMEVSSQALKLKRVHGLYFDYAVFTNLSEDHIGRGEHRDFAEYAGCKAQLFQTCKEAVINADNPYAQRMVEDSACKIVTYGMEKHCGFKAKNLDYVKIPGKLGVEFEITGDYNIDLVVGLPGKFSCYNAMAAAAVCSRMKIGKESIRTALREILVPGRQEMFAAGPGKVIMVDYAHNGVALENLLKSLRDYHPKRLTVVFGCGGQRDKNRRTDMAKAAAALADFSVVTSDNPRKEEPEVIISDITRVLAEQRSCFTVIADRRAAIRYAAEHLQDGEIAIIAGKGHENYQIIGEDKIHFDDREEVLASIEKVKHEHDNFRRN</sequence>
<comment type="similarity">
    <text evidence="2 8">Belongs to the MurCDEF family. MurE subfamily.</text>
</comment>
<dbReference type="Pfam" id="PF01225">
    <property type="entry name" value="Mur_ligase"/>
    <property type="match status" value="1"/>
</dbReference>
<dbReference type="UniPathway" id="UPA00219"/>
<comment type="pathway">
    <text evidence="1 8 9">Cell wall biogenesis; peptidoglycan biosynthesis.</text>
</comment>
<dbReference type="InterPro" id="IPR036615">
    <property type="entry name" value="Mur_ligase_C_dom_sf"/>
</dbReference>
<feature type="domain" description="Mur ligase central" evidence="12">
    <location>
        <begin position="94"/>
        <end position="296"/>
    </location>
</feature>
<feature type="binding site" evidence="8">
    <location>
        <position position="165"/>
    </location>
    <ligand>
        <name>UDP-N-acetyl-alpha-D-muramoyl-L-alanyl-D-glutamate</name>
        <dbReference type="ChEBI" id="CHEBI:83900"/>
    </ligand>
</feature>
<keyword evidence="8" id="KW-0963">Cytoplasm</keyword>
<proteinExistence type="inferred from homology"/>
<dbReference type="Gene3D" id="3.90.190.20">
    <property type="entry name" value="Mur ligase, C-terminal domain"/>
    <property type="match status" value="1"/>
</dbReference>
<dbReference type="EC" id="6.3.2.13" evidence="8"/>
<dbReference type="InterPro" id="IPR013221">
    <property type="entry name" value="Mur_ligase_cen"/>
</dbReference>
<dbReference type="AlphaFoldDB" id="A0A845QJC6"/>
<evidence type="ECO:0000256" key="2">
    <source>
        <dbReference type="ARBA" id="ARBA00005898"/>
    </source>
</evidence>
<evidence type="ECO:0000313" key="14">
    <source>
        <dbReference type="Proteomes" id="UP000446866"/>
    </source>
</evidence>
<keyword evidence="4 8" id="KW-0133">Cell shape</keyword>
<feature type="binding site" evidence="8">
    <location>
        <position position="173"/>
    </location>
    <ligand>
        <name>UDP-N-acetyl-alpha-D-muramoyl-L-alanyl-D-glutamate</name>
        <dbReference type="ChEBI" id="CHEBI:83900"/>
    </ligand>
</feature>
<dbReference type="SUPFAM" id="SSF53623">
    <property type="entry name" value="MurD-like peptide ligases, catalytic domain"/>
    <property type="match status" value="1"/>
</dbReference>
<comment type="PTM">
    <text evidence="8">Carboxylation is probably crucial for Mg(2+) binding and, consequently, for the gamma-phosphate positioning of ATP.</text>
</comment>
<dbReference type="GO" id="GO:0005524">
    <property type="term" value="F:ATP binding"/>
    <property type="evidence" value="ECO:0007669"/>
    <property type="project" value="UniProtKB-UniRule"/>
</dbReference>
<keyword evidence="14" id="KW-1185">Reference proteome</keyword>
<dbReference type="GO" id="GO:0071555">
    <property type="term" value="P:cell wall organization"/>
    <property type="evidence" value="ECO:0007669"/>
    <property type="project" value="UniProtKB-KW"/>
</dbReference>
<comment type="subcellular location">
    <subcellularLocation>
        <location evidence="8 9">Cytoplasm</location>
    </subcellularLocation>
</comment>
<reference evidence="13 14" key="1">
    <citation type="submission" date="2018-08" db="EMBL/GenBank/DDBJ databases">
        <title>Murine metabolic-syndrome-specific gut microbial biobank.</title>
        <authorList>
            <person name="Liu C."/>
        </authorList>
    </citation>
    <scope>NUCLEOTIDE SEQUENCE [LARGE SCALE GENOMIC DNA]</scope>
    <source>
        <strain evidence="13 14">28</strain>
    </source>
</reference>
<evidence type="ECO:0000256" key="8">
    <source>
        <dbReference type="HAMAP-Rule" id="MF_00208"/>
    </source>
</evidence>
<dbReference type="GO" id="GO:0009252">
    <property type="term" value="P:peptidoglycan biosynthetic process"/>
    <property type="evidence" value="ECO:0007669"/>
    <property type="project" value="UniProtKB-UniRule"/>
</dbReference>
<evidence type="ECO:0000256" key="7">
    <source>
        <dbReference type="ARBA" id="ARBA00023316"/>
    </source>
</evidence>
<dbReference type="HAMAP" id="MF_00208">
    <property type="entry name" value="MurE"/>
    <property type="match status" value="1"/>
</dbReference>
<comment type="catalytic activity">
    <reaction evidence="8">
        <text>UDP-N-acetyl-alpha-D-muramoyl-L-alanyl-D-glutamate + meso-2,6-diaminopimelate + ATP = UDP-N-acetyl-alpha-D-muramoyl-L-alanyl-gamma-D-glutamyl-meso-2,6-diaminopimelate + ADP + phosphate + H(+)</text>
        <dbReference type="Rhea" id="RHEA:23676"/>
        <dbReference type="ChEBI" id="CHEBI:15378"/>
        <dbReference type="ChEBI" id="CHEBI:30616"/>
        <dbReference type="ChEBI" id="CHEBI:43474"/>
        <dbReference type="ChEBI" id="CHEBI:57791"/>
        <dbReference type="ChEBI" id="CHEBI:83900"/>
        <dbReference type="ChEBI" id="CHEBI:83905"/>
        <dbReference type="ChEBI" id="CHEBI:456216"/>
        <dbReference type="EC" id="6.3.2.13"/>
    </reaction>
</comment>
<dbReference type="GO" id="GO:0051301">
    <property type="term" value="P:cell division"/>
    <property type="evidence" value="ECO:0007669"/>
    <property type="project" value="UniProtKB-KW"/>
</dbReference>
<dbReference type="EMBL" id="QXWK01000001">
    <property type="protein sequence ID" value="NBH60218.1"/>
    <property type="molecule type" value="Genomic_DNA"/>
</dbReference>
<keyword evidence="8" id="KW-0547">Nucleotide-binding</keyword>
<dbReference type="InterPro" id="IPR005761">
    <property type="entry name" value="UDP-N-AcMur-Glu-dNH2Pim_ligase"/>
</dbReference>
<keyword evidence="8" id="KW-0460">Magnesium</keyword>
<evidence type="ECO:0000259" key="12">
    <source>
        <dbReference type="Pfam" id="PF08245"/>
    </source>
</evidence>
<keyword evidence="8 13" id="KW-0436">Ligase</keyword>
<feature type="short sequence motif" description="Meso-diaminopimelate recognition motif" evidence="8">
    <location>
        <begin position="390"/>
        <end position="393"/>
    </location>
</feature>
<feature type="binding site" evidence="8">
    <location>
        <begin position="390"/>
        <end position="393"/>
    </location>
    <ligand>
        <name>meso-2,6-diaminopimelate</name>
        <dbReference type="ChEBI" id="CHEBI:57791"/>
    </ligand>
</feature>
<keyword evidence="6 8" id="KW-0131">Cell cycle</keyword>
<dbReference type="PANTHER" id="PTHR23135:SF4">
    <property type="entry name" value="UDP-N-ACETYLMURAMOYL-L-ALANYL-D-GLUTAMATE--2,6-DIAMINOPIMELATE LIGASE MURE HOMOLOG, CHLOROPLASTIC"/>
    <property type="match status" value="1"/>
</dbReference>
<evidence type="ECO:0000259" key="10">
    <source>
        <dbReference type="Pfam" id="PF01225"/>
    </source>
</evidence>
<dbReference type="SUPFAM" id="SSF53244">
    <property type="entry name" value="MurD-like peptide ligases, peptide-binding domain"/>
    <property type="match status" value="1"/>
</dbReference>
<dbReference type="Pfam" id="PF02875">
    <property type="entry name" value="Mur_ligase_C"/>
    <property type="match status" value="1"/>
</dbReference>
<gene>
    <name evidence="8" type="primary">murE</name>
    <name evidence="13" type="ORF">D0435_00830</name>
</gene>
<dbReference type="Proteomes" id="UP000446866">
    <property type="component" value="Unassembled WGS sequence"/>
</dbReference>
<feature type="binding site" evidence="8">
    <location>
        <begin position="138"/>
        <end position="139"/>
    </location>
    <ligand>
        <name>UDP-N-acetyl-alpha-D-muramoyl-L-alanyl-D-glutamate</name>
        <dbReference type="ChEBI" id="CHEBI:83900"/>
    </ligand>
</feature>
<protein>
    <recommendedName>
        <fullName evidence="8">UDP-N-acetylmuramoyl-L-alanyl-D-glutamate--2,6-diaminopimelate ligase</fullName>
        <ecNumber evidence="8">6.3.2.13</ecNumber>
    </recommendedName>
    <alternativeName>
        <fullName evidence="8">Meso-A2pm-adding enzyme</fullName>
    </alternativeName>
    <alternativeName>
        <fullName evidence="8">Meso-diaminopimelate-adding enzyme</fullName>
    </alternativeName>
    <alternativeName>
        <fullName evidence="8">UDP-MurNAc-L-Ala-D-Glu:meso-diaminopimelate ligase</fullName>
    </alternativeName>
    <alternativeName>
        <fullName evidence="8">UDP-MurNAc-tripeptide synthetase</fullName>
    </alternativeName>
    <alternativeName>
        <fullName evidence="8">UDP-N-acetylmuramyl-tripeptide synthetase</fullName>
    </alternativeName>
</protein>
<feature type="domain" description="Mur ligase N-terminal catalytic" evidence="10">
    <location>
        <begin position="12"/>
        <end position="80"/>
    </location>
</feature>
<comment type="cofactor">
    <cofactor evidence="8">
        <name>Mg(2+)</name>
        <dbReference type="ChEBI" id="CHEBI:18420"/>
    </cofactor>
</comment>
<feature type="binding site" evidence="8">
    <location>
        <position position="366"/>
    </location>
    <ligand>
        <name>meso-2,6-diaminopimelate</name>
        <dbReference type="ChEBI" id="CHEBI:57791"/>
    </ligand>
</feature>
<dbReference type="NCBIfam" id="TIGR01085">
    <property type="entry name" value="murE"/>
    <property type="match status" value="1"/>
</dbReference>
<evidence type="ECO:0000256" key="6">
    <source>
        <dbReference type="ARBA" id="ARBA00023306"/>
    </source>
</evidence>
<comment type="caution">
    <text evidence="13">The sequence shown here is derived from an EMBL/GenBank/DDBJ whole genome shotgun (WGS) entry which is preliminary data.</text>
</comment>
<name>A0A845QJC6_9FIRM</name>
<dbReference type="InterPro" id="IPR000713">
    <property type="entry name" value="Mur_ligase_N"/>
</dbReference>
<evidence type="ECO:0000256" key="3">
    <source>
        <dbReference type="ARBA" id="ARBA00022618"/>
    </source>
</evidence>
<dbReference type="NCBIfam" id="NF001126">
    <property type="entry name" value="PRK00139.1-4"/>
    <property type="match status" value="1"/>
</dbReference>
<feature type="modified residue" description="N6-carboxylysine" evidence="8">
    <location>
        <position position="207"/>
    </location>
</feature>
<comment type="function">
    <text evidence="8">Catalyzes the addition of meso-diaminopimelic acid to the nucleotide precursor UDP-N-acetylmuramoyl-L-alanyl-D-glutamate (UMAG) in the biosynthesis of bacterial cell-wall peptidoglycan.</text>
</comment>
<dbReference type="InterPro" id="IPR036565">
    <property type="entry name" value="Mur-like_cat_sf"/>
</dbReference>
<evidence type="ECO:0000256" key="9">
    <source>
        <dbReference type="RuleBase" id="RU004135"/>
    </source>
</evidence>
<dbReference type="Gene3D" id="3.40.1190.10">
    <property type="entry name" value="Mur-like, catalytic domain"/>
    <property type="match status" value="1"/>
</dbReference>
<evidence type="ECO:0000256" key="5">
    <source>
        <dbReference type="ARBA" id="ARBA00022984"/>
    </source>
</evidence>
<organism evidence="13 14">
    <name type="scientific">Anaerotruncus colihominis</name>
    <dbReference type="NCBI Taxonomy" id="169435"/>
    <lineage>
        <taxon>Bacteria</taxon>
        <taxon>Bacillati</taxon>
        <taxon>Bacillota</taxon>
        <taxon>Clostridia</taxon>
        <taxon>Eubacteriales</taxon>
        <taxon>Oscillospiraceae</taxon>
        <taxon>Anaerotruncus</taxon>
    </lineage>
</organism>
<feature type="domain" description="Mur ligase C-terminal" evidence="11">
    <location>
        <begin position="317"/>
        <end position="444"/>
    </location>
</feature>
<evidence type="ECO:0000313" key="13">
    <source>
        <dbReference type="EMBL" id="NBH60218.1"/>
    </source>
</evidence>
<evidence type="ECO:0000256" key="1">
    <source>
        <dbReference type="ARBA" id="ARBA00004752"/>
    </source>
</evidence>
<keyword evidence="8" id="KW-0067">ATP-binding</keyword>
<evidence type="ECO:0000256" key="4">
    <source>
        <dbReference type="ARBA" id="ARBA00022960"/>
    </source>
</evidence>
<dbReference type="GO" id="GO:0005737">
    <property type="term" value="C:cytoplasm"/>
    <property type="evidence" value="ECO:0007669"/>
    <property type="project" value="UniProtKB-SubCell"/>
</dbReference>
<feature type="binding site" evidence="8">
    <location>
        <position position="446"/>
    </location>
    <ligand>
        <name>meso-2,6-diaminopimelate</name>
        <dbReference type="ChEBI" id="CHEBI:57791"/>
    </ligand>
</feature>
<accession>A0A845QJC6</accession>
<dbReference type="PANTHER" id="PTHR23135">
    <property type="entry name" value="MUR LIGASE FAMILY MEMBER"/>
    <property type="match status" value="1"/>
</dbReference>
<keyword evidence="5 8" id="KW-0573">Peptidoglycan synthesis</keyword>
<evidence type="ECO:0000259" key="11">
    <source>
        <dbReference type="Pfam" id="PF02875"/>
    </source>
</evidence>
<dbReference type="Gene3D" id="3.40.1390.10">
    <property type="entry name" value="MurE/MurF, N-terminal domain"/>
    <property type="match status" value="1"/>
</dbReference>
<dbReference type="GO" id="GO:0008360">
    <property type="term" value="P:regulation of cell shape"/>
    <property type="evidence" value="ECO:0007669"/>
    <property type="project" value="UniProtKB-KW"/>
</dbReference>
<comment type="caution">
    <text evidence="8">Lacks conserved residue(s) required for the propagation of feature annotation.</text>
</comment>